<sequence length="759" mass="86956">MKPLLDILEQINKPGSFCAIDEMQPCFPGLEIEHVGTIGLPLIDEQARQIIAQASQAPYGLGDKTLVDTDIRRVWELQPEQFRLTNPDWDLRLSETIESIRKTLGVGKGEIICDPYKLLLYEAGSFFVPHRDTEKIENMFATLIVTLPSRHQGGELIVSHAGEEKCFASGGDGSEYYIRYAAFYADCQHEVKPLTDGYRLCLVYNLALANVKEQPVAAEYSAVTRQLKEYLKSWKQREDSEKLAILLEHQYTQAGISMSNLKNLDRTQAQVLIQAAEQAGCKAYLALLTLWESGDAEEIYYGDYHRYGYNYDDEDEEFEIGEIFDSSLTVDHWQDSTGIIHDFGEMSIAEEQIVSRRPLREGRPDQQEVEGPTGNAGATIDRWYRRAAIVLWPEQRHLRILTQFGERSSVYRLQDMLQNGADPSLCREFAAEIILHWKDSSPYHWSRSDSDSELHNSFLAALLQLQDQTLLQNFLDRILCQNFAGGEGRLLAENLRYYGWQCAERALETMSHQQQNANIVACIKILDVLADNAVFPSDNEERQRLCRTAAQNCLSNWRKLIESDELRRNDWRGQNEALQRAAITGLFRVCHRLQMDEALQTLADWLTQQTQVLSLRGVLLPCLHDLNDWFSEQNRANPAFATLLATCLQQIKALADVIIEEPKDWRQSHLLSCQCKDCQTINQFVRDPKAQEYRMCANQNIRSHIESNIRTERLDIDCATDKKGRPYTLICTKNRASYHRALRQKACDTEAWQRLAALS</sequence>
<keyword evidence="2" id="KW-1185">Reference proteome</keyword>
<reference evidence="1 2" key="1">
    <citation type="journal article" date="2024" name="Microbiology">
        <title>Methylomarinum rosea sp. nov., a novel halophilic methanotrophic bacterium from the hypersaline Lake Elton.</title>
        <authorList>
            <person name="Suleimanov R.Z."/>
            <person name="Oshkin I.Y."/>
            <person name="Danilova O.V."/>
            <person name="Suzina N.E."/>
            <person name="Dedysh S.N."/>
        </authorList>
    </citation>
    <scope>NUCLEOTIDE SEQUENCE [LARGE SCALE GENOMIC DNA]</scope>
    <source>
        <strain evidence="1 2">Ch1-1</strain>
    </source>
</reference>
<dbReference type="Gene3D" id="2.60.120.620">
    <property type="entry name" value="q2cbj1_9rhob like domain"/>
    <property type="match status" value="1"/>
</dbReference>
<dbReference type="EC" id="1.14.11.-" evidence="1"/>
<dbReference type="Proteomes" id="UP001225378">
    <property type="component" value="Chromosome"/>
</dbReference>
<protein>
    <submittedName>
        <fullName evidence="1">2OG-Fe(II) oxygenase</fullName>
        <ecNumber evidence="1">1.14.11.-</ecNumber>
    </submittedName>
</protein>
<dbReference type="AlphaFoldDB" id="A0AAU7NW73"/>
<dbReference type="PANTHER" id="PTHR33099:SF7">
    <property type="entry name" value="MYND-TYPE DOMAIN-CONTAINING PROTEIN"/>
    <property type="match status" value="1"/>
</dbReference>
<dbReference type="EMBL" id="CP157743">
    <property type="protein sequence ID" value="XBS21240.1"/>
    <property type="molecule type" value="Genomic_DNA"/>
</dbReference>
<dbReference type="KEGG" id="mech:Q9L42_003710"/>
<accession>A0AAU7NW73</accession>
<dbReference type="PANTHER" id="PTHR33099">
    <property type="entry name" value="FE2OG DIOXYGENASE DOMAIN-CONTAINING PROTEIN"/>
    <property type="match status" value="1"/>
</dbReference>
<dbReference type="GO" id="GO:0016491">
    <property type="term" value="F:oxidoreductase activity"/>
    <property type="evidence" value="ECO:0007669"/>
    <property type="project" value="UniProtKB-KW"/>
</dbReference>
<proteinExistence type="predicted"/>
<organism evidence="1 2">
    <name type="scientific">Methylomarinum roseum</name>
    <dbReference type="NCBI Taxonomy" id="3067653"/>
    <lineage>
        <taxon>Bacteria</taxon>
        <taxon>Pseudomonadati</taxon>
        <taxon>Pseudomonadota</taxon>
        <taxon>Gammaproteobacteria</taxon>
        <taxon>Methylococcales</taxon>
        <taxon>Methylococcaceae</taxon>
        <taxon>Methylomarinum</taxon>
    </lineage>
</organism>
<name>A0AAU7NW73_9GAMM</name>
<dbReference type="RefSeq" id="WP_305909772.1">
    <property type="nucleotide sequence ID" value="NZ_CP157743.1"/>
</dbReference>
<evidence type="ECO:0000313" key="1">
    <source>
        <dbReference type="EMBL" id="XBS21240.1"/>
    </source>
</evidence>
<evidence type="ECO:0000313" key="2">
    <source>
        <dbReference type="Proteomes" id="UP001225378"/>
    </source>
</evidence>
<keyword evidence="1" id="KW-0560">Oxidoreductase</keyword>
<gene>
    <name evidence="1" type="ORF">Q9L42_003710</name>
</gene>